<protein>
    <recommendedName>
        <fullName evidence="2">2EXR domain-containing protein</fullName>
    </recommendedName>
</protein>
<organism evidence="3 4">
    <name type="scientific">Lasiosphaeria ovina</name>
    <dbReference type="NCBI Taxonomy" id="92902"/>
    <lineage>
        <taxon>Eukaryota</taxon>
        <taxon>Fungi</taxon>
        <taxon>Dikarya</taxon>
        <taxon>Ascomycota</taxon>
        <taxon>Pezizomycotina</taxon>
        <taxon>Sordariomycetes</taxon>
        <taxon>Sordariomycetidae</taxon>
        <taxon>Sordariales</taxon>
        <taxon>Lasiosphaeriaceae</taxon>
        <taxon>Lasiosphaeria</taxon>
    </lineage>
</organism>
<feature type="domain" description="2EXR" evidence="2">
    <location>
        <begin position="72"/>
        <end position="152"/>
    </location>
</feature>
<proteinExistence type="predicted"/>
<feature type="region of interest" description="Disordered" evidence="1">
    <location>
        <begin position="39"/>
        <end position="66"/>
    </location>
</feature>
<sequence length="330" mass="36055">MAWLRFGTPKVLASWIHSPTKKEAKARKKKHQQQQLVLEQVLEPPADPAQRGPARRAKTVRPAPAPSNSAVFEQFSRLPAEVRQEVWKLAAAAPSANPGVCIFTVDPLRHVAPLVVHERHNADLLATNTEAHDIALQTRGGSRAFDPDADILYISKANFPYFAGTFCARQGAAPIAARIRHIAVGLAETWFEGTWHRPLMSVAGALEQLPALETLSVVFPRPAPGAPVGSVDDPELPAAGTPLRRLTGEELYRVKIAVSGSSSSAAAAEWQRSAAQHLAKVKAELDVEYNPGHLGGDTPPLWDWDSKSLRLRYQARVFEPVDRETFHKSG</sequence>
<dbReference type="Pfam" id="PF20150">
    <property type="entry name" value="2EXR"/>
    <property type="match status" value="1"/>
</dbReference>
<reference evidence="3" key="2">
    <citation type="submission" date="2023-06" db="EMBL/GenBank/DDBJ databases">
        <authorList>
            <consortium name="Lawrence Berkeley National Laboratory"/>
            <person name="Haridas S."/>
            <person name="Hensen N."/>
            <person name="Bonometti L."/>
            <person name="Westerberg I."/>
            <person name="Brannstrom I.O."/>
            <person name="Guillou S."/>
            <person name="Cros-Aarteil S."/>
            <person name="Calhoun S."/>
            <person name="Kuo A."/>
            <person name="Mondo S."/>
            <person name="Pangilinan J."/>
            <person name="Riley R."/>
            <person name="Labutti K."/>
            <person name="Andreopoulos B."/>
            <person name="Lipzen A."/>
            <person name="Chen C."/>
            <person name="Yanf M."/>
            <person name="Daum C."/>
            <person name="Ng V."/>
            <person name="Clum A."/>
            <person name="Steindorff A."/>
            <person name="Ohm R."/>
            <person name="Martin F."/>
            <person name="Silar P."/>
            <person name="Natvig D."/>
            <person name="Lalanne C."/>
            <person name="Gautier V."/>
            <person name="Ament-Velasquez S.L."/>
            <person name="Kruys A."/>
            <person name="Hutchinson M.I."/>
            <person name="Powell A.J."/>
            <person name="Barry K."/>
            <person name="Miller A.N."/>
            <person name="Grigoriev I.V."/>
            <person name="Debuchy R."/>
            <person name="Gladieux P."/>
            <person name="Thoren M.H."/>
            <person name="Johannesson H."/>
        </authorList>
    </citation>
    <scope>NUCLEOTIDE SEQUENCE</scope>
    <source>
        <strain evidence="3">CBS 958.72</strain>
    </source>
</reference>
<gene>
    <name evidence="3" type="ORF">B0T24DRAFT_526343</name>
</gene>
<name>A0AAE0N9E8_9PEZI</name>
<evidence type="ECO:0000313" key="3">
    <source>
        <dbReference type="EMBL" id="KAK3375626.1"/>
    </source>
</evidence>
<comment type="caution">
    <text evidence="3">The sequence shown here is derived from an EMBL/GenBank/DDBJ whole genome shotgun (WGS) entry which is preliminary data.</text>
</comment>
<reference evidence="3" key="1">
    <citation type="journal article" date="2023" name="Mol. Phylogenet. Evol.">
        <title>Genome-scale phylogeny and comparative genomics of the fungal order Sordariales.</title>
        <authorList>
            <person name="Hensen N."/>
            <person name="Bonometti L."/>
            <person name="Westerberg I."/>
            <person name="Brannstrom I.O."/>
            <person name="Guillou S."/>
            <person name="Cros-Aarteil S."/>
            <person name="Calhoun S."/>
            <person name="Haridas S."/>
            <person name="Kuo A."/>
            <person name="Mondo S."/>
            <person name="Pangilinan J."/>
            <person name="Riley R."/>
            <person name="LaButti K."/>
            <person name="Andreopoulos B."/>
            <person name="Lipzen A."/>
            <person name="Chen C."/>
            <person name="Yan M."/>
            <person name="Daum C."/>
            <person name="Ng V."/>
            <person name="Clum A."/>
            <person name="Steindorff A."/>
            <person name="Ohm R.A."/>
            <person name="Martin F."/>
            <person name="Silar P."/>
            <person name="Natvig D.O."/>
            <person name="Lalanne C."/>
            <person name="Gautier V."/>
            <person name="Ament-Velasquez S.L."/>
            <person name="Kruys A."/>
            <person name="Hutchinson M.I."/>
            <person name="Powell A.J."/>
            <person name="Barry K."/>
            <person name="Miller A.N."/>
            <person name="Grigoriev I.V."/>
            <person name="Debuchy R."/>
            <person name="Gladieux P."/>
            <person name="Hiltunen Thoren M."/>
            <person name="Johannesson H."/>
        </authorList>
    </citation>
    <scope>NUCLEOTIDE SEQUENCE</scope>
    <source>
        <strain evidence="3">CBS 958.72</strain>
    </source>
</reference>
<evidence type="ECO:0000256" key="1">
    <source>
        <dbReference type="SAM" id="MobiDB-lite"/>
    </source>
</evidence>
<dbReference type="InterPro" id="IPR045518">
    <property type="entry name" value="2EXR"/>
</dbReference>
<evidence type="ECO:0000259" key="2">
    <source>
        <dbReference type="Pfam" id="PF20150"/>
    </source>
</evidence>
<evidence type="ECO:0000313" key="4">
    <source>
        <dbReference type="Proteomes" id="UP001287356"/>
    </source>
</evidence>
<dbReference type="Proteomes" id="UP001287356">
    <property type="component" value="Unassembled WGS sequence"/>
</dbReference>
<dbReference type="AlphaFoldDB" id="A0AAE0N9E8"/>
<dbReference type="EMBL" id="JAULSN010000003">
    <property type="protein sequence ID" value="KAK3375626.1"/>
    <property type="molecule type" value="Genomic_DNA"/>
</dbReference>
<accession>A0AAE0N9E8</accession>
<keyword evidence="4" id="KW-1185">Reference proteome</keyword>